<dbReference type="EMBL" id="MG712773">
    <property type="protein sequence ID" value="AXH38234.1"/>
    <property type="molecule type" value="Genomic_DNA"/>
</dbReference>
<dbReference type="Gene3D" id="3.10.28.10">
    <property type="entry name" value="Homing endonucleases"/>
    <property type="match status" value="2"/>
</dbReference>
<dbReference type="SUPFAM" id="SSF55608">
    <property type="entry name" value="Homing endonucleases"/>
    <property type="match status" value="2"/>
</dbReference>
<dbReference type="AlphaFoldDB" id="A0A345K5U2"/>
<dbReference type="InterPro" id="IPR051289">
    <property type="entry name" value="LAGLIDADG_Endonuclease"/>
</dbReference>
<dbReference type="GO" id="GO:0005739">
    <property type="term" value="C:mitochondrion"/>
    <property type="evidence" value="ECO:0007669"/>
    <property type="project" value="UniProtKB-ARBA"/>
</dbReference>
<feature type="domain" description="Homing endonuclease LAGLIDADG" evidence="1">
    <location>
        <begin position="229"/>
        <end position="340"/>
    </location>
</feature>
<evidence type="ECO:0000313" key="3">
    <source>
        <dbReference type="EMBL" id="QBP39457.1"/>
    </source>
</evidence>
<dbReference type="EMBL" id="MH359408">
    <property type="protein sequence ID" value="QBP39457.1"/>
    <property type="molecule type" value="Genomic_DNA"/>
</dbReference>
<name>A0A345K5U2_9LECA</name>
<dbReference type="InterPro" id="IPR004860">
    <property type="entry name" value="LAGLIDADG_dom"/>
</dbReference>
<dbReference type="GO" id="GO:0004519">
    <property type="term" value="F:endonuclease activity"/>
    <property type="evidence" value="ECO:0007669"/>
    <property type="project" value="UniProtKB-KW"/>
</dbReference>
<sequence>MMAFPLSDLWVINSTVGWNGLLFLFIFLQNTKLENLLDTFYSLNSNRNAQSAGNSYLCIPKFKLELGKTGSSETIRGNTYDLFKKNFACYFHTNFKKDNSWLSWFVGFLEGDGAILEHKGRSYMVITQKDDTILHEIHQTLNIGKVKHFYDNNDNRKFSRYIVSDNKGIFLLYLLLNGNLVLQSRINQLNKWNIALKNEKRFKYSLFNTKEVPELIGITKVPSINDSWLSGFTDAEGCFSVKVYKVNVSYYVKMLFILDQKNTKIVLDKIALLFNAKTKAKIRTPKKLSSYNTCFTSGIYRLSISCNSVKINTTYNIINYFNTFKLKTSKKKSFYIWNEISSIILGKQPLTMENLYKVRKLRHNMNFYTIQNKSIGKANKS</sequence>
<reference evidence="2" key="1">
    <citation type="submission" date="2017-12" db="EMBL/GenBank/DDBJ databases">
        <title>The complete mitochondrial genome of the lichenized fungus Pertusaria propinqua.</title>
        <authorList>
            <person name="Bauer J.T."/>
            <person name="Keepers K.G."/>
            <person name="Pogoda C.S."/>
            <person name="DeHoff A.W."/>
            <person name="Tripp E.A."/>
            <person name="Lendemer J.C."/>
            <person name="Kane N.C."/>
        </authorList>
    </citation>
    <scope>NUCLEOTIDE SEQUENCE</scope>
</reference>
<keyword evidence="2" id="KW-0378">Hydrolase</keyword>
<dbReference type="PANTHER" id="PTHR36181:SF4">
    <property type="entry name" value="LAGLIDADG ENDONUCLEASE"/>
    <property type="match status" value="1"/>
</dbReference>
<keyword evidence="2" id="KW-0496">Mitochondrion</keyword>
<protein>
    <submittedName>
        <fullName evidence="2">LAGLIDADG endonuclease</fullName>
    </submittedName>
</protein>
<evidence type="ECO:0000259" key="1">
    <source>
        <dbReference type="Pfam" id="PF00961"/>
    </source>
</evidence>
<reference evidence="3" key="2">
    <citation type="submission" date="2018-05" db="EMBL/GenBank/DDBJ databases">
        <authorList>
            <person name="Bauer J.T."/>
            <person name="Keepers K.G."/>
            <person name="Pogoda C.S."/>
            <person name="DeHoff A.W."/>
            <person name="Tripp E.A."/>
            <person name="Lendemer J.C."/>
            <person name="Kane N.C."/>
        </authorList>
    </citation>
    <scope>NUCLEOTIDE SEQUENCE</scope>
</reference>
<geneLocation type="mitochondrion" evidence="2"/>
<evidence type="ECO:0000313" key="2">
    <source>
        <dbReference type="EMBL" id="AXH38234.1"/>
    </source>
</evidence>
<dbReference type="Pfam" id="PF00961">
    <property type="entry name" value="LAGLIDADG_1"/>
    <property type="match status" value="1"/>
</dbReference>
<proteinExistence type="predicted"/>
<accession>A0A345K5U2</accession>
<dbReference type="RefSeq" id="YP_009513843.1">
    <property type="nucleotide sequence ID" value="NC_039355.1"/>
</dbReference>
<keyword evidence="2" id="KW-0255">Endonuclease</keyword>
<keyword evidence="2" id="KW-0540">Nuclease</keyword>
<dbReference type="PANTHER" id="PTHR36181">
    <property type="entry name" value="INTRON-ENCODED ENDONUCLEASE AI3-RELATED"/>
    <property type="match status" value="1"/>
</dbReference>
<dbReference type="InterPro" id="IPR027434">
    <property type="entry name" value="Homing_endonucl"/>
</dbReference>
<organism evidence="2">
    <name type="scientific">Pertusaria propinqua</name>
    <dbReference type="NCBI Taxonomy" id="2283411"/>
    <lineage>
        <taxon>Eukaryota</taxon>
        <taxon>Fungi</taxon>
        <taxon>Dikarya</taxon>
        <taxon>Ascomycota</taxon>
        <taxon>Pezizomycotina</taxon>
        <taxon>Lecanoromycetes</taxon>
        <taxon>OSLEUM clade</taxon>
        <taxon>Ostropomycetidae</taxon>
        <taxon>Pertusariales</taxon>
        <taxon>Pertusariaceae</taxon>
        <taxon>Pertusaria</taxon>
    </lineage>
</organism>
<dbReference type="GeneID" id="37864016"/>